<evidence type="ECO:0000313" key="1">
    <source>
        <dbReference type="EMBL" id="CAD6493161.1"/>
    </source>
</evidence>
<protein>
    <submittedName>
        <fullName evidence="1">Uncharacterized protein</fullName>
    </submittedName>
</protein>
<sequence length="125" mass="14772">MDKRLHRYLYSKCYRIERGESKMLFITCVKVNPGMMDNAGDFGDKILKEPPEFGKEKRTFVGILGDKIIKEVPKDIKILHVYHTFGRYDAIWIYEAENPKIVEDFLHKTRDVSTTETWLAIDRKM</sequence>
<dbReference type="Proteomes" id="UP000603056">
    <property type="component" value="Unassembled WGS sequence"/>
</dbReference>
<evidence type="ECO:0000313" key="2">
    <source>
        <dbReference type="Proteomes" id="UP000603056"/>
    </source>
</evidence>
<gene>
    <name evidence="1" type="ORF">FFODKBPE_00442</name>
</gene>
<dbReference type="AlphaFoldDB" id="A0A811TA08"/>
<proteinExistence type="predicted"/>
<reference evidence="1" key="1">
    <citation type="submission" date="2020-10" db="EMBL/GenBank/DDBJ databases">
        <authorList>
            <person name="Hahn C.J."/>
            <person name="Laso-Perez R."/>
            <person name="Vulcano F."/>
            <person name="Vaziourakis K.-M."/>
            <person name="Stokke R."/>
            <person name="Steen I.H."/>
            <person name="Teske A."/>
            <person name="Boetius A."/>
            <person name="Liebeke M."/>
            <person name="Amann R."/>
            <person name="Knittel K."/>
        </authorList>
    </citation>
    <scope>NUCLEOTIDE SEQUENCE</scope>
    <source>
        <strain evidence="1">Gfbio:e3339647-f889-4370-9287-4fb5cb688e4c:AG394J04_GoMArc1</strain>
    </source>
</reference>
<accession>A0A811TA08</accession>
<comment type="caution">
    <text evidence="1">The sequence shown here is derived from an EMBL/GenBank/DDBJ whole genome shotgun (WGS) entry which is preliminary data.</text>
</comment>
<dbReference type="EMBL" id="CAJHIP010000017">
    <property type="protein sequence ID" value="CAD6493161.1"/>
    <property type="molecule type" value="Genomic_DNA"/>
</dbReference>
<organism evidence="1 2">
    <name type="scientific">Candidatus Argoarchaeum ethanivorans</name>
    <dbReference type="NCBI Taxonomy" id="2608793"/>
    <lineage>
        <taxon>Archaea</taxon>
        <taxon>Methanobacteriati</taxon>
        <taxon>Methanobacteriota</taxon>
        <taxon>Stenosarchaea group</taxon>
        <taxon>Methanomicrobia</taxon>
        <taxon>Methanosarcinales</taxon>
        <taxon>Methanosarcinales incertae sedis</taxon>
        <taxon>GOM Arc I cluster</taxon>
        <taxon>Candidatus Argoarchaeum</taxon>
    </lineage>
</organism>
<name>A0A811TA08_9EURY</name>